<comment type="catalytic activity">
    <reaction evidence="12">
        <text>iminosuccinate + dihydroxyacetone phosphate = quinolinate + phosphate + 2 H2O + H(+)</text>
        <dbReference type="Rhea" id="RHEA:25888"/>
        <dbReference type="ChEBI" id="CHEBI:15377"/>
        <dbReference type="ChEBI" id="CHEBI:15378"/>
        <dbReference type="ChEBI" id="CHEBI:29959"/>
        <dbReference type="ChEBI" id="CHEBI:43474"/>
        <dbReference type="ChEBI" id="CHEBI:57642"/>
        <dbReference type="ChEBI" id="CHEBI:77875"/>
        <dbReference type="EC" id="2.5.1.72"/>
    </reaction>
    <physiologicalReaction direction="left-to-right" evidence="12">
        <dbReference type="Rhea" id="RHEA:25889"/>
    </physiologicalReaction>
</comment>
<keyword evidence="7 14" id="KW-0662">Pyridine nucleotide biosynthesis</keyword>
<dbReference type="EMBL" id="FMSH01000141">
    <property type="protein sequence ID" value="SCU75107.1"/>
    <property type="molecule type" value="Genomic_DNA"/>
</dbReference>
<dbReference type="GO" id="GO:0051539">
    <property type="term" value="F:4 iron, 4 sulfur cluster binding"/>
    <property type="evidence" value="ECO:0007669"/>
    <property type="project" value="UniProtKB-KW"/>
</dbReference>
<evidence type="ECO:0000256" key="8">
    <source>
        <dbReference type="ARBA" id="ARBA00022679"/>
    </source>
</evidence>
<evidence type="ECO:0000256" key="9">
    <source>
        <dbReference type="ARBA" id="ARBA00022723"/>
    </source>
</evidence>
<dbReference type="FunFam" id="3.40.50.10800:FF:000001">
    <property type="entry name" value="Quinolinate synthase A"/>
    <property type="match status" value="1"/>
</dbReference>
<evidence type="ECO:0000313" key="15">
    <source>
        <dbReference type="EMBL" id="SCU75107.1"/>
    </source>
</evidence>
<evidence type="ECO:0000256" key="13">
    <source>
        <dbReference type="ARBA" id="ARBA00073059"/>
    </source>
</evidence>
<comment type="similarity">
    <text evidence="14">Belongs to the quinolinate synthase family. Type 1 subfamily.</text>
</comment>
<evidence type="ECO:0000256" key="7">
    <source>
        <dbReference type="ARBA" id="ARBA00022642"/>
    </source>
</evidence>
<keyword evidence="8 14" id="KW-0808">Transferase</keyword>
<dbReference type="InterPro" id="IPR003473">
    <property type="entry name" value="NadA"/>
</dbReference>
<dbReference type="GO" id="GO:0046872">
    <property type="term" value="F:metal ion binding"/>
    <property type="evidence" value="ECO:0007669"/>
    <property type="project" value="UniProtKB-KW"/>
</dbReference>
<comment type="cofactor">
    <cofactor evidence="14">
        <name>[4Fe-4S] cluster</name>
        <dbReference type="ChEBI" id="CHEBI:49883"/>
    </cofactor>
    <text evidence="14">Binds 1 [4Fe-4S] cluster per subunit.</text>
</comment>
<dbReference type="PANTHER" id="PTHR30573:SF0">
    <property type="entry name" value="QUINOLINATE SYNTHASE, CHLOROPLASTIC"/>
    <property type="match status" value="1"/>
</dbReference>
<dbReference type="HAMAP" id="MF_00567">
    <property type="entry name" value="NadA_type1"/>
    <property type="match status" value="1"/>
</dbReference>
<dbReference type="SUPFAM" id="SSF142754">
    <property type="entry name" value="NadA-like"/>
    <property type="match status" value="1"/>
</dbReference>
<dbReference type="EC" id="2.5.1.72" evidence="4 14"/>
<evidence type="ECO:0000256" key="5">
    <source>
        <dbReference type="ARBA" id="ARBA00022485"/>
    </source>
</evidence>
<keyword evidence="10 14" id="KW-0408">Iron</keyword>
<evidence type="ECO:0000256" key="6">
    <source>
        <dbReference type="ARBA" id="ARBA00022490"/>
    </source>
</evidence>
<evidence type="ECO:0000256" key="2">
    <source>
        <dbReference type="ARBA" id="ARBA00004496"/>
    </source>
</evidence>
<sequence>MTPQSIKTVEFEKPNLADAENATGGSCVAHAWAKVPPVLTPDERQSLKTRIRRLLKERNAVLVAHYYVDADLQDLAEETGGCVSDSLEMARFGRDHEARTLVVAGVRFMGETAKILSPEKTVLMPDLDATCSLDLGCPADEFAAFCDAHPDRTVVVYANTSAAVKARADWMVTSSIGLKIVEHLHAQGKKILWAPDKHLGSYIQKQTGADMLLWQGSCLVHDEFKGIELDLLRREFPNAKILVHPESPENVVAQADVVGSTSQLIEAAQKLDATEFIVATDNGILHKMRMAAPGKHFIEAPTAGNSATCKSCAHCPWMAMNALTNLAEVLETGRNEIHVDPVTGRQAVTCINRMLDFAAAQKRNVRPSADLAKEQALFQGIGPA</sequence>
<feature type="binding site" evidence="14">
    <location>
        <position position="131"/>
    </location>
    <ligand>
        <name>[4Fe-4S] cluster</name>
        <dbReference type="ChEBI" id="CHEBI:49883"/>
    </ligand>
</feature>
<dbReference type="GO" id="GO:0008987">
    <property type="term" value="F:quinolinate synthetase A activity"/>
    <property type="evidence" value="ECO:0007669"/>
    <property type="project" value="UniProtKB-UniRule"/>
</dbReference>
<dbReference type="UniPathway" id="UPA00253">
    <property type="reaction ID" value="UER00327"/>
</dbReference>
<dbReference type="Pfam" id="PF02445">
    <property type="entry name" value="NadA"/>
    <property type="match status" value="1"/>
</dbReference>
<dbReference type="AlphaFoldDB" id="A0A1K0IQH0"/>
<dbReference type="GO" id="GO:0034628">
    <property type="term" value="P:'de novo' NAD+ biosynthetic process from L-aspartate"/>
    <property type="evidence" value="ECO:0007669"/>
    <property type="project" value="TreeGrafter"/>
</dbReference>
<dbReference type="InterPro" id="IPR036094">
    <property type="entry name" value="NadA_sf"/>
</dbReference>
<evidence type="ECO:0000256" key="14">
    <source>
        <dbReference type="HAMAP-Rule" id="MF_00567"/>
    </source>
</evidence>
<evidence type="ECO:0000256" key="12">
    <source>
        <dbReference type="ARBA" id="ARBA00050125"/>
    </source>
</evidence>
<dbReference type="Gene3D" id="3.40.50.10800">
    <property type="entry name" value="NadA-like"/>
    <property type="match status" value="3"/>
</dbReference>
<comment type="pathway">
    <text evidence="3 14">Cofactor biosynthesis; NAD(+) biosynthesis; quinolinate from iminoaspartate: step 1/1.</text>
</comment>
<proteinExistence type="inferred from homology"/>
<protein>
    <recommendedName>
        <fullName evidence="13 14">Quinolinate synthase</fullName>
        <ecNumber evidence="4 14">2.5.1.72</ecNumber>
    </recommendedName>
</protein>
<dbReference type="RefSeq" id="WP_340523253.1">
    <property type="nucleotide sequence ID" value="NZ_FMSH01000141.1"/>
</dbReference>
<keyword evidence="9 14" id="KW-0479">Metal-binding</keyword>
<dbReference type="PANTHER" id="PTHR30573">
    <property type="entry name" value="QUINOLINATE SYNTHETASE A"/>
    <property type="match status" value="1"/>
</dbReference>
<dbReference type="FunFam" id="3.40.50.10800:FF:000003">
    <property type="entry name" value="Quinolinate synthase A"/>
    <property type="match status" value="1"/>
</dbReference>
<dbReference type="NCBIfam" id="NF006878">
    <property type="entry name" value="PRK09375.1-2"/>
    <property type="match status" value="1"/>
</dbReference>
<evidence type="ECO:0000256" key="10">
    <source>
        <dbReference type="ARBA" id="ARBA00023004"/>
    </source>
</evidence>
<feature type="binding site" evidence="14">
    <location>
        <position position="86"/>
    </location>
    <ligand>
        <name>iminosuccinate</name>
        <dbReference type="ChEBI" id="CHEBI:77875"/>
    </ligand>
</feature>
<organism evidence="15">
    <name type="scientific">Cupriavidus necator</name>
    <name type="common">Alcaligenes eutrophus</name>
    <name type="synonym">Ralstonia eutropha</name>
    <dbReference type="NCBI Taxonomy" id="106590"/>
    <lineage>
        <taxon>Bacteria</taxon>
        <taxon>Pseudomonadati</taxon>
        <taxon>Pseudomonadota</taxon>
        <taxon>Betaproteobacteria</taxon>
        <taxon>Burkholderiales</taxon>
        <taxon>Burkholderiaceae</taxon>
        <taxon>Cupriavidus</taxon>
    </lineage>
</organism>
<feature type="binding site" evidence="14">
    <location>
        <position position="315"/>
    </location>
    <ligand>
        <name>[4Fe-4S] cluster</name>
        <dbReference type="ChEBI" id="CHEBI:49883"/>
    </ligand>
</feature>
<keyword evidence="11 14" id="KW-0411">Iron-sulfur</keyword>
<name>A0A1K0IQH0_CUPNE</name>
<reference evidence="15" key="1">
    <citation type="submission" date="2016-09" db="EMBL/GenBank/DDBJ databases">
        <authorList>
            <person name="Capua I."/>
            <person name="De Benedictis P."/>
            <person name="Joannis T."/>
            <person name="Lombin L.H."/>
            <person name="Cattoli G."/>
        </authorList>
    </citation>
    <scope>NUCLEOTIDE SEQUENCE</scope>
    <source>
        <strain evidence="15">B9</strain>
    </source>
</reference>
<dbReference type="NCBIfam" id="TIGR00550">
    <property type="entry name" value="nadA"/>
    <property type="match status" value="1"/>
</dbReference>
<feature type="binding site" evidence="14">
    <location>
        <begin position="244"/>
        <end position="246"/>
    </location>
    <ligand>
        <name>iminosuccinate</name>
        <dbReference type="ChEBI" id="CHEBI:77875"/>
    </ligand>
</feature>
<evidence type="ECO:0000256" key="3">
    <source>
        <dbReference type="ARBA" id="ARBA00005065"/>
    </source>
</evidence>
<keyword evidence="5 14" id="KW-0004">4Fe-4S</keyword>
<evidence type="ECO:0000256" key="1">
    <source>
        <dbReference type="ARBA" id="ARBA00003791"/>
    </source>
</evidence>
<dbReference type="NCBIfam" id="NF006877">
    <property type="entry name" value="PRK09375.1-1"/>
    <property type="match status" value="1"/>
</dbReference>
<dbReference type="GO" id="GO:0005829">
    <property type="term" value="C:cytosol"/>
    <property type="evidence" value="ECO:0007669"/>
    <property type="project" value="TreeGrafter"/>
</dbReference>
<comment type="subcellular location">
    <subcellularLocation>
        <location evidence="2 14">Cytoplasm</location>
    </subcellularLocation>
</comment>
<feature type="binding site" evidence="14">
    <location>
        <position position="261"/>
    </location>
    <ligand>
        <name>iminosuccinate</name>
        <dbReference type="ChEBI" id="CHEBI:77875"/>
    </ligand>
</feature>
<accession>A0A1K0IQH0</accession>
<evidence type="ECO:0000256" key="11">
    <source>
        <dbReference type="ARBA" id="ARBA00023014"/>
    </source>
</evidence>
<feature type="binding site" evidence="14">
    <location>
        <begin position="157"/>
        <end position="159"/>
    </location>
    <ligand>
        <name>iminosuccinate</name>
        <dbReference type="ChEBI" id="CHEBI:77875"/>
    </ligand>
</feature>
<evidence type="ECO:0000256" key="4">
    <source>
        <dbReference type="ARBA" id="ARBA00012669"/>
    </source>
</evidence>
<gene>
    <name evidence="14 15" type="primary">nadA</name>
    <name evidence="15" type="ORF">CNECB9_2250015</name>
</gene>
<keyword evidence="6 14" id="KW-0963">Cytoplasm</keyword>
<feature type="binding site" evidence="14">
    <location>
        <position position="174"/>
    </location>
    <ligand>
        <name>iminosuccinate</name>
        <dbReference type="ChEBI" id="CHEBI:77875"/>
    </ligand>
</feature>
<dbReference type="InterPro" id="IPR023513">
    <property type="entry name" value="Quinolinate_synth_A_type1"/>
</dbReference>
<feature type="binding site" evidence="14">
    <location>
        <position position="218"/>
    </location>
    <ligand>
        <name>[4Fe-4S] cluster</name>
        <dbReference type="ChEBI" id="CHEBI:49883"/>
    </ligand>
</feature>
<comment type="function">
    <text evidence="1 14">Catalyzes the condensation of iminoaspartate with dihydroxyacetone phosphate to form quinolinate.</text>
</comment>
<feature type="binding site" evidence="14">
    <location>
        <position position="65"/>
    </location>
    <ligand>
        <name>iminosuccinate</name>
        <dbReference type="ChEBI" id="CHEBI:77875"/>
    </ligand>
</feature>